<reference evidence="3" key="1">
    <citation type="submission" date="2010-02" db="EMBL/GenBank/DDBJ databases">
        <title>Complete sequence of chromosome of Natrialba magadii ATCC 43099.</title>
        <authorList>
            <consortium name="US DOE Joint Genome Institute"/>
            <person name="Lucas S."/>
            <person name="Copeland A."/>
            <person name="Lapidus A."/>
            <person name="Cheng J.-F."/>
            <person name="Bruce D."/>
            <person name="Goodwin L."/>
            <person name="Pitluck S."/>
            <person name="Davenport K."/>
            <person name="Saunders E."/>
            <person name="Detter J.C."/>
            <person name="Han C."/>
            <person name="Tapia R."/>
            <person name="Land M."/>
            <person name="Hauser L."/>
            <person name="Kyrpides N."/>
            <person name="Mikhailova N."/>
            <person name="De Castro R.E."/>
            <person name="Maupin-Furlow J.A."/>
            <person name="Woyke T."/>
        </authorList>
    </citation>
    <scope>NUCLEOTIDE SEQUENCE [LARGE SCALE GENOMIC DNA]</scope>
    <source>
        <strain evidence="3">ATCC 43099 / DSM 3394 / CCM 3739 / CIP 104546 / IAM 13178 / JCM 8861 / NBRC 102185 / NCIMB 2190 / MS3</strain>
    </source>
</reference>
<dbReference type="EMBL" id="CP001932">
    <property type="protein sequence ID" value="ADD03885.1"/>
    <property type="molecule type" value="Genomic_DNA"/>
</dbReference>
<proteinExistence type="predicted"/>
<dbReference type="AlphaFoldDB" id="D3SX65"/>
<evidence type="ECO:0000313" key="1">
    <source>
        <dbReference type="EMBL" id="ADD03885.1"/>
    </source>
</evidence>
<dbReference type="PaxDb" id="547559-Nmag_0293"/>
<name>D3SX65_NATMM</name>
<dbReference type="eggNOG" id="arCOG06427">
    <property type="taxonomic scope" value="Archaea"/>
</dbReference>
<dbReference type="KEGG" id="nmg:Nmag_0293"/>
<dbReference type="EMBL" id="AOHS01000009">
    <property type="protein sequence ID" value="ELY33544.1"/>
    <property type="molecule type" value="Genomic_DNA"/>
</dbReference>
<evidence type="ECO:0000313" key="2">
    <source>
        <dbReference type="EMBL" id="ELY33544.1"/>
    </source>
</evidence>
<gene>
    <name evidence="1" type="ordered locus">Nmag_0293</name>
    <name evidence="2" type="ORF">C500_01890</name>
</gene>
<reference evidence="2 4" key="3">
    <citation type="journal article" date="2014" name="PLoS Genet.">
        <title>Phylogenetically driven sequencing of extremely halophilic archaea reveals strategies for static and dynamic osmo-response.</title>
        <authorList>
            <person name="Becker E.A."/>
            <person name="Seitzer P.M."/>
            <person name="Tritt A."/>
            <person name="Larsen D."/>
            <person name="Krusor M."/>
            <person name="Yao A.I."/>
            <person name="Wu D."/>
            <person name="Madern D."/>
            <person name="Eisen J.A."/>
            <person name="Darling A.E."/>
            <person name="Facciotti M.T."/>
        </authorList>
    </citation>
    <scope>NUCLEOTIDE SEQUENCE [LARGE SCALE GENOMIC DNA]</scope>
    <source>
        <strain evidence="4">ATCC 43099 / DSM 3394 / CCM 3739 / CIP 104546 / IAM 13178 / JCM 8861 / NBRC 102185 / NCIMB 2190 / MS3</strain>
        <strain evidence="2">MS-3</strain>
    </source>
</reference>
<dbReference type="GeneID" id="8823114"/>
<dbReference type="HOGENOM" id="CLU_1067957_0_0_2"/>
<evidence type="ECO:0000313" key="3">
    <source>
        <dbReference type="Proteomes" id="UP000001879"/>
    </source>
</evidence>
<accession>D3SX65</accession>
<dbReference type="Proteomes" id="UP000001879">
    <property type="component" value="Chromosome"/>
</dbReference>
<dbReference type="PATRIC" id="fig|547559.17.peg.355"/>
<sequence length="263" mass="28316">MTGTAFVTERDLARTYDGGAYENTWEAVEQYRAATRYANTNDVGSGATASALDLPRSRIRTWVDQGGEPDAVRAIDTARGYGWLECTPDDDIFAGLNALVANVFSGGSIADSHYRPSFALNHRGEDSHVIDALELVGVDYQIVDDRDGRADEARPTEDGTVLGRVLAVLGAPVGPKADQLLSLPDYLVVGSVDVRETFVYAYLENRAVHHEGKDTMTITEERNDSYLSSLAVLINDIAGGGVTRNSESITISADAARSLGTVR</sequence>
<protein>
    <submittedName>
        <fullName evidence="1">Uncharacterized protein</fullName>
    </submittedName>
</protein>
<organism evidence="1 3">
    <name type="scientific">Natrialba magadii (strain ATCC 43099 / DSM 3394 / CCM 3739 / CIP 104546 / IAM 13178 / JCM 8861 / NBRC 102185 / NCIMB 2190 / MS3)</name>
    <name type="common">Natronobacterium magadii</name>
    <dbReference type="NCBI Taxonomy" id="547559"/>
    <lineage>
        <taxon>Archaea</taxon>
        <taxon>Methanobacteriati</taxon>
        <taxon>Methanobacteriota</taxon>
        <taxon>Stenosarchaea group</taxon>
        <taxon>Halobacteria</taxon>
        <taxon>Halobacteriales</taxon>
        <taxon>Natrialbaceae</taxon>
        <taxon>Natrialba</taxon>
    </lineage>
</organism>
<dbReference type="Proteomes" id="UP000011543">
    <property type="component" value="Unassembled WGS sequence"/>
</dbReference>
<dbReference type="RefSeq" id="WP_004213761.1">
    <property type="nucleotide sequence ID" value="NC_013922.1"/>
</dbReference>
<reference evidence="1" key="4">
    <citation type="submission" date="2016-09" db="EMBL/GenBank/DDBJ databases">
        <authorList>
            <person name="Pfeiffer F."/>
        </authorList>
    </citation>
    <scope>NUCLEOTIDE SEQUENCE</scope>
    <source>
        <strain evidence="1">ATCC 43099</strain>
    </source>
</reference>
<evidence type="ECO:0000313" key="4">
    <source>
        <dbReference type="Proteomes" id="UP000011543"/>
    </source>
</evidence>
<dbReference type="OrthoDB" id="200049at2157"/>
<keyword evidence="3" id="KW-1185">Reference proteome</keyword>
<dbReference type="STRING" id="547559.Nmag_0293"/>
<reference evidence="1 3" key="2">
    <citation type="journal article" date="2012" name="BMC Genomics">
        <title>A comparative genomics perspective on the genetic content of the alkaliphilic haloarchaeon Natrialba magadii ATCC 43099T.</title>
        <authorList>
            <person name="Siddaramappa S."/>
            <person name="Challacombe J.F."/>
            <person name="Decastro R.E."/>
            <person name="Pfeiffer F."/>
            <person name="Sastre D.E."/>
            <person name="Gimenez M.I."/>
            <person name="Paggi R.A."/>
            <person name="Detter J.C."/>
            <person name="Davenport K.W."/>
            <person name="Goodwin L.A."/>
            <person name="Kyrpides N."/>
            <person name="Tapia R."/>
            <person name="Pitluck S."/>
            <person name="Lucas S."/>
            <person name="Woyke T."/>
            <person name="Maupin-Furlow J.A."/>
        </authorList>
    </citation>
    <scope>NUCLEOTIDE SEQUENCE [LARGE SCALE GENOMIC DNA]</scope>
    <source>
        <strain evidence="1">ATCC 43099</strain>
        <strain evidence="3">ATCC 43099 / DSM 3394 / CCM 3739 / CIP 104546 / IAM 13178 / JCM 8861 / NBRC 102185 / NCIMB 2190 / MS3</strain>
    </source>
</reference>